<dbReference type="OMA" id="WNEVECT"/>
<dbReference type="EMBL" id="KB469307">
    <property type="protein sequence ID" value="EPQ52434.1"/>
    <property type="molecule type" value="Genomic_DNA"/>
</dbReference>
<dbReference type="Proteomes" id="UP000030669">
    <property type="component" value="Unassembled WGS sequence"/>
</dbReference>
<dbReference type="RefSeq" id="XP_007868752.1">
    <property type="nucleotide sequence ID" value="XM_007870561.1"/>
</dbReference>
<gene>
    <name evidence="2" type="ORF">GLOTRDRAFT_131677</name>
</gene>
<keyword evidence="3" id="KW-1185">Reference proteome</keyword>
<name>S7RIL4_GLOTA</name>
<dbReference type="AlphaFoldDB" id="S7RIL4"/>
<proteinExistence type="predicted"/>
<evidence type="ECO:0000313" key="2">
    <source>
        <dbReference type="EMBL" id="EPQ52434.1"/>
    </source>
</evidence>
<sequence length="581" mass="64460">MNKPLLNSIPPELVAKVADDVLDDLDATTPDPDARQNGIVSLTHICAKWRAQLLNSRKYWSRIFIQSVASLKDLVTRSRSAVLTITGSLDDKDGGDDAEERRKDNEEKLGLVMGVRSRLRSLCVSVSSAVLGNVVGQANGPSSVLEELEINVNSALAATNLAAFTSPVLRHLRLSGFDNLNNFAMLLIPALAELHIMGINVVTTTLNLRHSLRGLPNLTSLKLSLPLESPPNNPTNMIQSGVVSLLSLKDLYMEVWRLCDAELLCDMLMPQLMFAHVQVHDFDDLEGTIGHMDGIITGIGPTQVLRGCTMYSPNPTTLYCSFTPDPGSSTWRSQKEGLCLVFDGYGYDEETRILASLRPRLGPHISAVEYLSLDDGRAYVERSATEWREFFGLLPAVTHLRISGRYTSTLPTGIYTLDSTDGSWHPLFPKLEALRLESVWYRDGWRRIFDVVDFYDRFLKPYQSLGYPKHLTALTLIGGINIFTGDVTVLRKIFPAIEWDGVEKKDTSHEEVEQWYVPEDDDVVDSDEENAGESEYGADEENDLSEDDGDRCEGLGEENSDEDAGEDACEAQEQAKVDGEN</sequence>
<evidence type="ECO:0008006" key="4">
    <source>
        <dbReference type="Google" id="ProtNLM"/>
    </source>
</evidence>
<dbReference type="OrthoDB" id="3317531at2759"/>
<organism evidence="2 3">
    <name type="scientific">Gloeophyllum trabeum (strain ATCC 11539 / FP-39264 / Madison 617)</name>
    <name type="common">Brown rot fungus</name>
    <dbReference type="NCBI Taxonomy" id="670483"/>
    <lineage>
        <taxon>Eukaryota</taxon>
        <taxon>Fungi</taxon>
        <taxon>Dikarya</taxon>
        <taxon>Basidiomycota</taxon>
        <taxon>Agaricomycotina</taxon>
        <taxon>Agaricomycetes</taxon>
        <taxon>Gloeophyllales</taxon>
        <taxon>Gloeophyllaceae</taxon>
        <taxon>Gloeophyllum</taxon>
    </lineage>
</organism>
<feature type="region of interest" description="Disordered" evidence="1">
    <location>
        <begin position="508"/>
        <end position="581"/>
    </location>
</feature>
<accession>S7RIL4</accession>
<dbReference type="SUPFAM" id="SSF52047">
    <property type="entry name" value="RNI-like"/>
    <property type="match status" value="1"/>
</dbReference>
<reference evidence="2 3" key="1">
    <citation type="journal article" date="2012" name="Science">
        <title>The Paleozoic origin of enzymatic lignin decomposition reconstructed from 31 fungal genomes.</title>
        <authorList>
            <person name="Floudas D."/>
            <person name="Binder M."/>
            <person name="Riley R."/>
            <person name="Barry K."/>
            <person name="Blanchette R.A."/>
            <person name="Henrissat B."/>
            <person name="Martinez A.T."/>
            <person name="Otillar R."/>
            <person name="Spatafora J.W."/>
            <person name="Yadav J.S."/>
            <person name="Aerts A."/>
            <person name="Benoit I."/>
            <person name="Boyd A."/>
            <person name="Carlson A."/>
            <person name="Copeland A."/>
            <person name="Coutinho P.M."/>
            <person name="de Vries R.P."/>
            <person name="Ferreira P."/>
            <person name="Findley K."/>
            <person name="Foster B."/>
            <person name="Gaskell J."/>
            <person name="Glotzer D."/>
            <person name="Gorecki P."/>
            <person name="Heitman J."/>
            <person name="Hesse C."/>
            <person name="Hori C."/>
            <person name="Igarashi K."/>
            <person name="Jurgens J.A."/>
            <person name="Kallen N."/>
            <person name="Kersten P."/>
            <person name="Kohler A."/>
            <person name="Kuees U."/>
            <person name="Kumar T.K.A."/>
            <person name="Kuo A."/>
            <person name="LaButti K."/>
            <person name="Larrondo L.F."/>
            <person name="Lindquist E."/>
            <person name="Ling A."/>
            <person name="Lombard V."/>
            <person name="Lucas S."/>
            <person name="Lundell T."/>
            <person name="Martin R."/>
            <person name="McLaughlin D.J."/>
            <person name="Morgenstern I."/>
            <person name="Morin E."/>
            <person name="Murat C."/>
            <person name="Nagy L.G."/>
            <person name="Nolan M."/>
            <person name="Ohm R.A."/>
            <person name="Patyshakuliyeva A."/>
            <person name="Rokas A."/>
            <person name="Ruiz-Duenas F.J."/>
            <person name="Sabat G."/>
            <person name="Salamov A."/>
            <person name="Samejima M."/>
            <person name="Schmutz J."/>
            <person name="Slot J.C."/>
            <person name="St John F."/>
            <person name="Stenlid J."/>
            <person name="Sun H."/>
            <person name="Sun S."/>
            <person name="Syed K."/>
            <person name="Tsang A."/>
            <person name="Wiebenga A."/>
            <person name="Young D."/>
            <person name="Pisabarro A."/>
            <person name="Eastwood D.C."/>
            <person name="Martin F."/>
            <person name="Cullen D."/>
            <person name="Grigoriev I.V."/>
            <person name="Hibbett D.S."/>
        </authorList>
    </citation>
    <scope>NUCLEOTIDE SEQUENCE [LARGE SCALE GENOMIC DNA]</scope>
    <source>
        <strain evidence="2 3">ATCC 11539</strain>
    </source>
</reference>
<evidence type="ECO:0000313" key="3">
    <source>
        <dbReference type="Proteomes" id="UP000030669"/>
    </source>
</evidence>
<dbReference type="KEGG" id="gtr:GLOTRDRAFT_131677"/>
<protein>
    <recommendedName>
        <fullName evidence="4">F-box domain-containing protein</fullName>
    </recommendedName>
</protein>
<feature type="compositionally biased region" description="Acidic residues" evidence="1">
    <location>
        <begin position="518"/>
        <end position="570"/>
    </location>
</feature>
<dbReference type="HOGENOM" id="CLU_434779_0_0_1"/>
<dbReference type="GeneID" id="19302354"/>
<evidence type="ECO:0000256" key="1">
    <source>
        <dbReference type="SAM" id="MobiDB-lite"/>
    </source>
</evidence>